<feature type="transmembrane region" description="Helical" evidence="1">
    <location>
        <begin position="62"/>
        <end position="81"/>
    </location>
</feature>
<keyword evidence="1" id="KW-0472">Membrane</keyword>
<proteinExistence type="predicted"/>
<dbReference type="AlphaFoldDB" id="A0A1G5K3Y6"/>
<reference evidence="3" key="1">
    <citation type="submission" date="2016-10" db="EMBL/GenBank/DDBJ databases">
        <authorList>
            <person name="Varghese N."/>
            <person name="Submissions S."/>
        </authorList>
    </citation>
    <scope>NUCLEOTIDE SEQUENCE [LARGE SCALE GENOMIC DNA]</scope>
    <source>
        <strain evidence="3">BL9</strain>
    </source>
</reference>
<keyword evidence="1" id="KW-0812">Transmembrane</keyword>
<name>A0A1G5K3Y6_9BACL</name>
<dbReference type="EMBL" id="FMVM01000013">
    <property type="protein sequence ID" value="SCY94941.1"/>
    <property type="molecule type" value="Genomic_DNA"/>
</dbReference>
<accession>A0A1G5K3Y6</accession>
<evidence type="ECO:0000313" key="2">
    <source>
        <dbReference type="EMBL" id="SCY94941.1"/>
    </source>
</evidence>
<gene>
    <name evidence="2" type="ORF">SAMN05720606_11311</name>
</gene>
<evidence type="ECO:0000313" key="3">
    <source>
        <dbReference type="Proteomes" id="UP000198538"/>
    </source>
</evidence>
<feature type="transmembrane region" description="Helical" evidence="1">
    <location>
        <begin position="32"/>
        <end position="50"/>
    </location>
</feature>
<evidence type="ECO:0008006" key="4">
    <source>
        <dbReference type="Google" id="ProtNLM"/>
    </source>
</evidence>
<organism evidence="2 3">
    <name type="scientific">Paenibacillus polysaccharolyticus</name>
    <dbReference type="NCBI Taxonomy" id="582692"/>
    <lineage>
        <taxon>Bacteria</taxon>
        <taxon>Bacillati</taxon>
        <taxon>Bacillota</taxon>
        <taxon>Bacilli</taxon>
        <taxon>Bacillales</taxon>
        <taxon>Paenibacillaceae</taxon>
        <taxon>Paenibacillus</taxon>
    </lineage>
</organism>
<protein>
    <recommendedName>
        <fullName evidence="4">YesK-like protein</fullName>
    </recommendedName>
</protein>
<feature type="transmembrane region" description="Helical" evidence="1">
    <location>
        <begin position="6"/>
        <end position="25"/>
    </location>
</feature>
<evidence type="ECO:0000256" key="1">
    <source>
        <dbReference type="SAM" id="Phobius"/>
    </source>
</evidence>
<keyword evidence="1" id="KW-1133">Transmembrane helix</keyword>
<keyword evidence="3" id="KW-1185">Reference proteome</keyword>
<sequence>MTITTLIILAVIVFVLFFLVTIRLVTSLNPLYVCLLGIQLTLLGILLIMIRENINEESTLLLLSSLFLGVVGTAILTAAVIKFKS</sequence>
<dbReference type="Proteomes" id="UP000198538">
    <property type="component" value="Unassembled WGS sequence"/>
</dbReference>